<evidence type="ECO:0000256" key="3">
    <source>
        <dbReference type="ARBA" id="ARBA00022679"/>
    </source>
</evidence>
<comment type="caution">
    <text evidence="5">The sequence shown here is derived from an EMBL/GenBank/DDBJ whole genome shotgun (WGS) entry which is preliminary data.</text>
</comment>
<sequence>MADGAKTFQTTGAAYDGFMGRYSRVLAAPFADAAGVTAGQTAIDVGCGPGALTAELVDRLGAAAVRAFDPSPAFVAECAARNPGVDVRSGTAERMPCDDASADVALAQLVMHFVGEPEAAMAEFRRVLRPGGTVAACVWDFAQGMEMLRLFWDAALAVDPDAPDEARTLRFGREGELTDLFTTAGLVDVAETTLEVSSEYRDLEELWSGFEAGIGPAGAYLVRLPDTLRSAMREEFADRLRARVGGTDGPFALEGTARCATGCTPG</sequence>
<evidence type="ECO:0000256" key="2">
    <source>
        <dbReference type="ARBA" id="ARBA00022603"/>
    </source>
</evidence>
<comment type="similarity">
    <text evidence="1">Belongs to the methyltransferase superfamily.</text>
</comment>
<dbReference type="SUPFAM" id="SSF53335">
    <property type="entry name" value="S-adenosyl-L-methionine-dependent methyltransferases"/>
    <property type="match status" value="1"/>
</dbReference>
<evidence type="ECO:0000256" key="1">
    <source>
        <dbReference type="ARBA" id="ARBA00008361"/>
    </source>
</evidence>
<dbReference type="InterPro" id="IPR029063">
    <property type="entry name" value="SAM-dependent_MTases_sf"/>
</dbReference>
<keyword evidence="3 5" id="KW-0808">Transferase</keyword>
<keyword evidence="2 5" id="KW-0489">Methyltransferase</keyword>
<dbReference type="RefSeq" id="WP_076703387.1">
    <property type="nucleotide sequence ID" value="NZ_MRDE01000036.1"/>
</dbReference>
<dbReference type="STRING" id="554083.BKD30_06655"/>
<dbReference type="Pfam" id="PF08241">
    <property type="entry name" value="Methyltransf_11"/>
    <property type="match status" value="1"/>
</dbReference>
<dbReference type="PANTHER" id="PTHR44942">
    <property type="entry name" value="METHYLTRANSF_11 DOMAIN-CONTAINING PROTEIN"/>
    <property type="match status" value="1"/>
</dbReference>
<dbReference type="InterPro" id="IPR051052">
    <property type="entry name" value="Diverse_substrate_MTase"/>
</dbReference>
<dbReference type="Gene3D" id="3.40.50.150">
    <property type="entry name" value="Vaccinia Virus protein VP39"/>
    <property type="match status" value="1"/>
</dbReference>
<dbReference type="GO" id="GO:0008757">
    <property type="term" value="F:S-adenosylmethionine-dependent methyltransferase activity"/>
    <property type="evidence" value="ECO:0007669"/>
    <property type="project" value="InterPro"/>
</dbReference>
<proteinExistence type="inferred from homology"/>
<dbReference type="Proteomes" id="UP000187085">
    <property type="component" value="Unassembled WGS sequence"/>
</dbReference>
<dbReference type="PANTHER" id="PTHR44942:SF4">
    <property type="entry name" value="METHYLTRANSFERASE TYPE 11 DOMAIN-CONTAINING PROTEIN"/>
    <property type="match status" value="1"/>
</dbReference>
<dbReference type="InterPro" id="IPR013216">
    <property type="entry name" value="Methyltransf_11"/>
</dbReference>
<dbReference type="CDD" id="cd02440">
    <property type="entry name" value="AdoMet_MTases"/>
    <property type="match status" value="1"/>
</dbReference>
<gene>
    <name evidence="5" type="ORF">BKD30_06655</name>
</gene>
<reference evidence="5 6" key="1">
    <citation type="submission" date="2016-12" db="EMBL/GenBank/DDBJ databases">
        <title>Draft genome of Tersicoccus phoenicis 1P05MA.</title>
        <authorList>
            <person name="Nakajima Y."/>
            <person name="Yoshizawa S."/>
            <person name="Nakamura K."/>
            <person name="Ogura Y."/>
            <person name="Hayashi T."/>
            <person name="Kogure K."/>
        </authorList>
    </citation>
    <scope>NUCLEOTIDE SEQUENCE [LARGE SCALE GENOMIC DNA]</scope>
    <source>
        <strain evidence="5 6">1p05MA</strain>
    </source>
</reference>
<feature type="domain" description="Methyltransferase type 11" evidence="4">
    <location>
        <begin position="43"/>
        <end position="135"/>
    </location>
</feature>
<accession>A0A1R1LC95</accession>
<dbReference type="OrthoDB" id="9805171at2"/>
<name>A0A1R1LC95_9MICC</name>
<evidence type="ECO:0000313" key="5">
    <source>
        <dbReference type="EMBL" id="OMH25139.1"/>
    </source>
</evidence>
<dbReference type="GO" id="GO:0032259">
    <property type="term" value="P:methylation"/>
    <property type="evidence" value="ECO:0007669"/>
    <property type="project" value="UniProtKB-KW"/>
</dbReference>
<keyword evidence="6" id="KW-1185">Reference proteome</keyword>
<dbReference type="AlphaFoldDB" id="A0A1R1LC95"/>
<evidence type="ECO:0000259" key="4">
    <source>
        <dbReference type="Pfam" id="PF08241"/>
    </source>
</evidence>
<protein>
    <submittedName>
        <fullName evidence="5">SAM-dependent methyltransferase</fullName>
    </submittedName>
</protein>
<evidence type="ECO:0000313" key="6">
    <source>
        <dbReference type="Proteomes" id="UP000187085"/>
    </source>
</evidence>
<dbReference type="EMBL" id="MRDE01000036">
    <property type="protein sequence ID" value="OMH25139.1"/>
    <property type="molecule type" value="Genomic_DNA"/>
</dbReference>
<organism evidence="5 6">
    <name type="scientific">Tersicoccus phoenicis</name>
    <dbReference type="NCBI Taxonomy" id="554083"/>
    <lineage>
        <taxon>Bacteria</taxon>
        <taxon>Bacillati</taxon>
        <taxon>Actinomycetota</taxon>
        <taxon>Actinomycetes</taxon>
        <taxon>Micrococcales</taxon>
        <taxon>Micrococcaceae</taxon>
        <taxon>Tersicoccus</taxon>
    </lineage>
</organism>